<dbReference type="SUPFAM" id="SSF55205">
    <property type="entry name" value="EPT/RTPC-like"/>
    <property type="match status" value="1"/>
</dbReference>
<keyword evidence="7" id="KW-0963">Cytoplasm</keyword>
<accession>A0A650CQG8</accession>
<dbReference type="PANTHER" id="PTHR21090">
    <property type="entry name" value="AROM/DEHYDROQUINATE SYNTHASE"/>
    <property type="match status" value="1"/>
</dbReference>
<comment type="catalytic activity">
    <reaction evidence="6">
        <text>3-phosphoshikimate + phosphoenolpyruvate = 5-O-(1-carboxyvinyl)-3-phosphoshikimate + phosphate</text>
        <dbReference type="Rhea" id="RHEA:21256"/>
        <dbReference type="ChEBI" id="CHEBI:43474"/>
        <dbReference type="ChEBI" id="CHEBI:57701"/>
        <dbReference type="ChEBI" id="CHEBI:58702"/>
        <dbReference type="ChEBI" id="CHEBI:145989"/>
        <dbReference type="EC" id="2.5.1.19"/>
    </reaction>
    <physiologicalReaction direction="left-to-right" evidence="6">
        <dbReference type="Rhea" id="RHEA:21257"/>
    </physiologicalReaction>
</comment>
<dbReference type="KEGG" id="sazo:D1868_08250"/>
<dbReference type="Pfam" id="PF00275">
    <property type="entry name" value="EPSP_synthase"/>
    <property type="match status" value="1"/>
</dbReference>
<dbReference type="InterPro" id="IPR013792">
    <property type="entry name" value="RNA3'P_cycl/enolpyr_Trfase_a/b"/>
</dbReference>
<gene>
    <name evidence="7 9" type="primary">aroA</name>
    <name evidence="9" type="ORF">D1868_08250</name>
</gene>
<dbReference type="GO" id="GO:0009073">
    <property type="term" value="P:aromatic amino acid family biosynthetic process"/>
    <property type="evidence" value="ECO:0007669"/>
    <property type="project" value="UniProtKB-KW"/>
</dbReference>
<comment type="pathway">
    <text evidence="1">Metabolic intermediate biosynthesis; chorismate biosynthesis; chorismate from D-erythrose 4-phosphate and phosphoenolpyruvate: step 6/7.</text>
</comment>
<dbReference type="InterPro" id="IPR006264">
    <property type="entry name" value="EPSP_synthase"/>
</dbReference>
<keyword evidence="3 7" id="KW-0028">Amino-acid biosynthesis</keyword>
<dbReference type="PIRSF" id="PIRSF000505">
    <property type="entry name" value="EPSPS"/>
    <property type="match status" value="1"/>
</dbReference>
<dbReference type="CDD" id="cd01556">
    <property type="entry name" value="EPSP_synthase"/>
    <property type="match status" value="1"/>
</dbReference>
<dbReference type="OrthoDB" id="43788at2157"/>
<keyword evidence="4 7" id="KW-0808">Transferase</keyword>
<dbReference type="AlphaFoldDB" id="A0A650CQG8"/>
<evidence type="ECO:0000256" key="5">
    <source>
        <dbReference type="ARBA" id="ARBA00023141"/>
    </source>
</evidence>
<evidence type="ECO:0000256" key="1">
    <source>
        <dbReference type="ARBA" id="ARBA00004811"/>
    </source>
</evidence>
<dbReference type="InterPro" id="IPR023193">
    <property type="entry name" value="EPSP_synthase_CS"/>
</dbReference>
<comment type="subcellular location">
    <subcellularLocation>
        <location evidence="7">Cytoplasm</location>
    </subcellularLocation>
</comment>
<keyword evidence="5 7" id="KW-0057">Aromatic amino acid biosynthesis</keyword>
<protein>
    <recommendedName>
        <fullName evidence="7">3-phosphoshikimate 1-carboxyvinyltransferase</fullName>
        <ecNumber evidence="7">2.5.1.19</ecNumber>
    </recommendedName>
    <alternativeName>
        <fullName evidence="7">5-enolpyruvylshikimate-3-phosphate synthase</fullName>
        <shortName evidence="7">EPSP synthase</shortName>
        <shortName evidence="7">EPSPS</shortName>
    </alternativeName>
</protein>
<dbReference type="RefSeq" id="WP_156007310.1">
    <property type="nucleotide sequence ID" value="NZ_CP045483.1"/>
</dbReference>
<dbReference type="Proteomes" id="UP000423396">
    <property type="component" value="Chromosome"/>
</dbReference>
<evidence type="ECO:0000256" key="3">
    <source>
        <dbReference type="ARBA" id="ARBA00022605"/>
    </source>
</evidence>
<dbReference type="GO" id="GO:0009423">
    <property type="term" value="P:chorismate biosynthetic process"/>
    <property type="evidence" value="ECO:0007669"/>
    <property type="project" value="UniProtKB-UniRule"/>
</dbReference>
<dbReference type="PANTHER" id="PTHR21090:SF5">
    <property type="entry name" value="PENTAFUNCTIONAL AROM POLYPEPTIDE"/>
    <property type="match status" value="1"/>
</dbReference>
<feature type="binding site" evidence="7">
    <location>
        <position position="392"/>
    </location>
    <ligand>
        <name>phosphoenolpyruvate</name>
        <dbReference type="ChEBI" id="CHEBI:58702"/>
    </ligand>
</feature>
<feature type="binding site" evidence="7">
    <location>
        <position position="156"/>
    </location>
    <ligand>
        <name>3-phosphoshikimate</name>
        <dbReference type="ChEBI" id="CHEBI:145989"/>
    </ligand>
</feature>
<dbReference type="GO" id="GO:0008652">
    <property type="term" value="P:amino acid biosynthetic process"/>
    <property type="evidence" value="ECO:0007669"/>
    <property type="project" value="UniProtKB-KW"/>
</dbReference>
<proteinExistence type="inferred from homology"/>
<sequence length="411" mass="44955">MRAEIKKSIIRGKIKAPTSKSFGIRLILYSLLANVKLKNVSEPSDDIQIAKEVVKELGISEKGEFKFISNKSELKVPSSLYFGGSATTLRMIIPILAILGGKALLDGDTSLRRRPLNAIIEALKPYVTFSSTNLPTVIEGKLNTDHVRISGSESSQYISGFIYAFSLKGGGEIEIIPPISSKSYINMTIDLINSLGGRVTMKGNKIIVEEGEFKEYEGEIPGDYALSSFYAIASVVTGGEIDIYNLYPIPYYEGDHSIVKILRDMGVRTVVEDGSWSVRGAEKLRGIRINVDDFPDLAPSIASIAPFAGSETVIEGIKRLKTKESDRVHTITSTLKSFSVNVESDDQKIVIYPSDVKEGHIECPNDHRIAMLAGVLSLTSGGTVSNAECVSKSNPHFWKDLIYLGANIRLE</sequence>
<dbReference type="EC" id="2.5.1.19" evidence="7"/>
<feature type="binding site" evidence="7">
    <location>
        <position position="296"/>
    </location>
    <ligand>
        <name>3-phosphoshikimate</name>
        <dbReference type="ChEBI" id="CHEBI:145989"/>
    </ligand>
</feature>
<comment type="subunit">
    <text evidence="7">Monomer.</text>
</comment>
<feature type="binding site" evidence="7">
    <location>
        <position position="20"/>
    </location>
    <ligand>
        <name>3-phosphoshikimate</name>
        <dbReference type="ChEBI" id="CHEBI:145989"/>
    </ligand>
</feature>
<comment type="similarity">
    <text evidence="2 7">Belongs to the EPSP synthase family.</text>
</comment>
<feature type="binding site" evidence="7">
    <location>
        <position position="155"/>
    </location>
    <ligand>
        <name>3-phosphoshikimate</name>
        <dbReference type="ChEBI" id="CHEBI:145989"/>
    </ligand>
</feature>
<evidence type="ECO:0000256" key="4">
    <source>
        <dbReference type="ARBA" id="ARBA00022679"/>
    </source>
</evidence>
<comment type="caution">
    <text evidence="7">Lacks conserved residue(s) required for the propagation of feature annotation.</text>
</comment>
<dbReference type="GeneID" id="42799054"/>
<organism evidence="9 10">
    <name type="scientific">Stygiolobus azoricus</name>
    <dbReference type="NCBI Taxonomy" id="41675"/>
    <lineage>
        <taxon>Archaea</taxon>
        <taxon>Thermoproteota</taxon>
        <taxon>Thermoprotei</taxon>
        <taxon>Sulfolobales</taxon>
        <taxon>Sulfolobaceae</taxon>
        <taxon>Stygiolobus</taxon>
    </lineage>
</organism>
<feature type="binding site" evidence="7">
    <location>
        <position position="154"/>
    </location>
    <ligand>
        <name>3-phosphoshikimate</name>
        <dbReference type="ChEBI" id="CHEBI:145989"/>
    </ligand>
</feature>
<evidence type="ECO:0000256" key="6">
    <source>
        <dbReference type="ARBA" id="ARBA00044633"/>
    </source>
</evidence>
<feature type="binding site" evidence="7">
    <location>
        <position position="327"/>
    </location>
    <ligand>
        <name>phosphoenolpyruvate</name>
        <dbReference type="ChEBI" id="CHEBI:58702"/>
    </ligand>
</feature>
<dbReference type="GO" id="GO:0005737">
    <property type="term" value="C:cytoplasm"/>
    <property type="evidence" value="ECO:0007669"/>
    <property type="project" value="UniProtKB-SubCell"/>
</dbReference>
<name>A0A650CQG8_9CREN</name>
<feature type="binding site" evidence="7">
    <location>
        <position position="114"/>
    </location>
    <ligand>
        <name>phosphoenolpyruvate</name>
        <dbReference type="ChEBI" id="CHEBI:58702"/>
    </ligand>
</feature>
<evidence type="ECO:0000256" key="7">
    <source>
        <dbReference type="HAMAP-Rule" id="MF_00210"/>
    </source>
</evidence>
<keyword evidence="10" id="KW-1185">Reference proteome</keyword>
<evidence type="ECO:0000259" key="8">
    <source>
        <dbReference type="Pfam" id="PF00275"/>
    </source>
</evidence>
<feature type="binding site" evidence="7">
    <location>
        <position position="21"/>
    </location>
    <ligand>
        <name>3-phosphoshikimate</name>
        <dbReference type="ChEBI" id="CHEBI:145989"/>
    </ligand>
</feature>
<feature type="binding site" evidence="7">
    <location>
        <position position="20"/>
    </location>
    <ligand>
        <name>phosphoenolpyruvate</name>
        <dbReference type="ChEBI" id="CHEBI:58702"/>
    </ligand>
</feature>
<evidence type="ECO:0000256" key="2">
    <source>
        <dbReference type="ARBA" id="ARBA00009948"/>
    </source>
</evidence>
<evidence type="ECO:0000313" key="9">
    <source>
        <dbReference type="EMBL" id="QGR19975.1"/>
    </source>
</evidence>
<feature type="binding site" evidence="7">
    <location>
        <position position="181"/>
    </location>
    <ligand>
        <name>3-phosphoshikimate</name>
        <dbReference type="ChEBI" id="CHEBI:145989"/>
    </ligand>
</feature>
<evidence type="ECO:0000313" key="10">
    <source>
        <dbReference type="Proteomes" id="UP000423396"/>
    </source>
</evidence>
<feature type="active site" description="Proton acceptor" evidence="7">
    <location>
        <position position="296"/>
    </location>
</feature>
<comment type="function">
    <text evidence="7">Catalyzes the transfer of the enolpyruvyl moiety of phosphoenolpyruvate (PEP) to the 5-hydroxyl of shikimate-3-phosphate (S3P) to produce enolpyruvyl shikimate-3-phosphate and inorganic phosphate.</text>
</comment>
<dbReference type="EMBL" id="CP045483">
    <property type="protein sequence ID" value="QGR19975.1"/>
    <property type="molecule type" value="Genomic_DNA"/>
</dbReference>
<dbReference type="Gene3D" id="3.65.10.10">
    <property type="entry name" value="Enolpyruvate transferase domain"/>
    <property type="match status" value="2"/>
</dbReference>
<feature type="binding site" evidence="7">
    <location>
        <position position="368"/>
    </location>
    <ligand>
        <name>phosphoenolpyruvate</name>
        <dbReference type="ChEBI" id="CHEBI:58702"/>
    </ligand>
</feature>
<dbReference type="NCBIfam" id="TIGR01356">
    <property type="entry name" value="aroA"/>
    <property type="match status" value="1"/>
</dbReference>
<reference evidence="9 10" key="1">
    <citation type="submission" date="2019-10" db="EMBL/GenBank/DDBJ databases">
        <title>Genome Sequences from Six Type Strain Members of the Archaeal Family Sulfolobaceae: Acidianus ambivalens, Acidianus infernus, Metallosphaera prunae, Stygiolobus azoricus, Sulfolobus metallicus, and Sulfurisphaera ohwakuensis.</title>
        <authorList>
            <person name="Counts J.A."/>
            <person name="Kelly R.M."/>
        </authorList>
    </citation>
    <scope>NUCLEOTIDE SEQUENCE [LARGE SCALE GENOMIC DNA]</scope>
    <source>
        <strain evidence="9 10">FC6</strain>
    </source>
</reference>
<dbReference type="GO" id="GO:0003866">
    <property type="term" value="F:3-phosphoshikimate 1-carboxyvinyltransferase activity"/>
    <property type="evidence" value="ECO:0007669"/>
    <property type="project" value="UniProtKB-UniRule"/>
</dbReference>
<dbReference type="InterPro" id="IPR001986">
    <property type="entry name" value="Enolpyruvate_Tfrase_dom"/>
</dbReference>
<dbReference type="HAMAP" id="MF_00210">
    <property type="entry name" value="EPSP_synth"/>
    <property type="match status" value="1"/>
</dbReference>
<feature type="binding site" evidence="7">
    <location>
        <position position="25"/>
    </location>
    <ligand>
        <name>3-phosphoshikimate</name>
        <dbReference type="ChEBI" id="CHEBI:145989"/>
    </ligand>
</feature>
<dbReference type="PROSITE" id="PS00104">
    <property type="entry name" value="EPSP_SYNTHASE_1"/>
    <property type="match status" value="1"/>
</dbReference>
<dbReference type="InterPro" id="IPR036968">
    <property type="entry name" value="Enolpyruvate_Tfrase_sf"/>
</dbReference>
<dbReference type="UniPathway" id="UPA00053">
    <property type="reaction ID" value="UER00089"/>
</dbReference>
<feature type="binding site" evidence="7">
    <location>
        <position position="156"/>
    </location>
    <ligand>
        <name>phosphoenolpyruvate</name>
        <dbReference type="ChEBI" id="CHEBI:58702"/>
    </ligand>
</feature>
<feature type="domain" description="Enolpyruvate transferase" evidence="8">
    <location>
        <begin position="8"/>
        <end position="401"/>
    </location>
</feature>
<feature type="binding site" evidence="7">
    <location>
        <position position="323"/>
    </location>
    <ligand>
        <name>3-phosphoshikimate</name>
        <dbReference type="ChEBI" id="CHEBI:145989"/>
    </ligand>
</feature>